<dbReference type="SUPFAM" id="SSF51735">
    <property type="entry name" value="NAD(P)-binding Rossmann-fold domains"/>
    <property type="match status" value="1"/>
</dbReference>
<accession>A0A917QI49</accession>
<dbReference type="InterPro" id="IPR057326">
    <property type="entry name" value="KR_dom"/>
</dbReference>
<dbReference type="GO" id="GO:0016491">
    <property type="term" value="F:oxidoreductase activity"/>
    <property type="evidence" value="ECO:0007669"/>
    <property type="project" value="UniProtKB-KW"/>
</dbReference>
<dbReference type="SMART" id="SM00822">
    <property type="entry name" value="PKS_KR"/>
    <property type="match status" value="1"/>
</dbReference>
<dbReference type="PANTHER" id="PTHR24321:SF14">
    <property type="entry name" value="SHORT-CHAIN TYPE DEHYDROGENASE_REDUCTASE BLR2146-RELATED"/>
    <property type="match status" value="1"/>
</dbReference>
<evidence type="ECO:0000313" key="4">
    <source>
        <dbReference type="EMBL" id="GGK50893.1"/>
    </source>
</evidence>
<keyword evidence="2" id="KW-0560">Oxidoreductase</keyword>
<protein>
    <submittedName>
        <fullName evidence="4">3-ketoacyl-ACP reductase</fullName>
    </submittedName>
</protein>
<proteinExistence type="inferred from homology"/>
<evidence type="ECO:0000259" key="3">
    <source>
        <dbReference type="SMART" id="SM00822"/>
    </source>
</evidence>
<dbReference type="InterPro" id="IPR002347">
    <property type="entry name" value="SDR_fam"/>
</dbReference>
<dbReference type="Pfam" id="PF13561">
    <property type="entry name" value="adh_short_C2"/>
    <property type="match status" value="1"/>
</dbReference>
<dbReference type="PANTHER" id="PTHR24321">
    <property type="entry name" value="DEHYDROGENASES, SHORT CHAIN"/>
    <property type="match status" value="1"/>
</dbReference>
<gene>
    <name evidence="4" type="ORF">GCM10011322_42480</name>
</gene>
<dbReference type="RefSeq" id="WP_188915284.1">
    <property type="nucleotide sequence ID" value="NZ_BMMF01000015.1"/>
</dbReference>
<evidence type="ECO:0000256" key="2">
    <source>
        <dbReference type="ARBA" id="ARBA00023002"/>
    </source>
</evidence>
<comment type="caution">
    <text evidence="4">The sequence shown here is derived from an EMBL/GenBank/DDBJ whole genome shotgun (WGS) entry which is preliminary data.</text>
</comment>
<dbReference type="InterPro" id="IPR020904">
    <property type="entry name" value="Sc_DH/Rdtase_CS"/>
</dbReference>
<reference evidence="4 5" key="1">
    <citation type="journal article" date="2014" name="Int. J. Syst. Evol. Microbiol.">
        <title>Complete genome sequence of Corynebacterium casei LMG S-19264T (=DSM 44701T), isolated from a smear-ripened cheese.</title>
        <authorList>
            <consortium name="US DOE Joint Genome Institute (JGI-PGF)"/>
            <person name="Walter F."/>
            <person name="Albersmeier A."/>
            <person name="Kalinowski J."/>
            <person name="Ruckert C."/>
        </authorList>
    </citation>
    <scope>NUCLEOTIDE SEQUENCE [LARGE SCALE GENOMIC DNA]</scope>
    <source>
        <strain evidence="4 5">CGMCC 1.9161</strain>
    </source>
</reference>
<keyword evidence="5" id="KW-1185">Reference proteome</keyword>
<evidence type="ECO:0000313" key="5">
    <source>
        <dbReference type="Proteomes" id="UP000600449"/>
    </source>
</evidence>
<feature type="domain" description="Ketoreductase" evidence="3">
    <location>
        <begin position="8"/>
        <end position="178"/>
    </location>
</feature>
<dbReference type="PROSITE" id="PS00061">
    <property type="entry name" value="ADH_SHORT"/>
    <property type="match status" value="1"/>
</dbReference>
<dbReference type="Proteomes" id="UP000600449">
    <property type="component" value="Unassembled WGS sequence"/>
</dbReference>
<sequence>MVKPLDGRTALVTGAAGGLGLAIARRFAEEGARGVGIDRDAAEGLPAGWSALAADVTDENALAAAFAEAGRRLGGLDVVVANAGLVPPWRETEHLDLEEWDRVFAVNVRGVAATLKHAVPLMKARGGSIVVMGSLNSRRAHPRQALYTATKHAVLGLVRAAAADLGRYGIRVNAIGPGPVATQALRTRLATRAAAAGADPGDELAAMAGATHLRRIATEDDVADAALVLASDLSRAITGQIVPVDGGLP</sequence>
<dbReference type="CDD" id="cd05233">
    <property type="entry name" value="SDR_c"/>
    <property type="match status" value="1"/>
</dbReference>
<dbReference type="InterPro" id="IPR036291">
    <property type="entry name" value="NAD(P)-bd_dom_sf"/>
</dbReference>
<dbReference type="Gene3D" id="3.40.50.720">
    <property type="entry name" value="NAD(P)-binding Rossmann-like Domain"/>
    <property type="match status" value="1"/>
</dbReference>
<dbReference type="EMBL" id="BMMF01000015">
    <property type="protein sequence ID" value="GGK50893.1"/>
    <property type="molecule type" value="Genomic_DNA"/>
</dbReference>
<evidence type="ECO:0000256" key="1">
    <source>
        <dbReference type="ARBA" id="ARBA00006484"/>
    </source>
</evidence>
<dbReference type="AlphaFoldDB" id="A0A917QI49"/>
<name>A0A917QI49_9HYPH</name>
<dbReference type="PRINTS" id="PR00081">
    <property type="entry name" value="GDHRDH"/>
</dbReference>
<organism evidence="4 5">
    <name type="scientific">Salinarimonas ramus</name>
    <dbReference type="NCBI Taxonomy" id="690164"/>
    <lineage>
        <taxon>Bacteria</taxon>
        <taxon>Pseudomonadati</taxon>
        <taxon>Pseudomonadota</taxon>
        <taxon>Alphaproteobacteria</taxon>
        <taxon>Hyphomicrobiales</taxon>
        <taxon>Salinarimonadaceae</taxon>
        <taxon>Salinarimonas</taxon>
    </lineage>
</organism>
<dbReference type="FunFam" id="3.40.50.720:FF:000084">
    <property type="entry name" value="Short-chain dehydrogenase reductase"/>
    <property type="match status" value="1"/>
</dbReference>
<comment type="similarity">
    <text evidence="1">Belongs to the short-chain dehydrogenases/reductases (SDR) family.</text>
</comment>
<dbReference type="PRINTS" id="PR00080">
    <property type="entry name" value="SDRFAMILY"/>
</dbReference>